<protein>
    <submittedName>
        <fullName evidence="3">Uncharacterized protein</fullName>
    </submittedName>
</protein>
<dbReference type="AlphaFoldDB" id="A0AAU9JZY2"/>
<comment type="caution">
    <text evidence="3">The sequence shown here is derived from an EMBL/GenBank/DDBJ whole genome shotgun (WGS) entry which is preliminary data.</text>
</comment>
<feature type="compositionally biased region" description="Basic and acidic residues" evidence="1">
    <location>
        <begin position="68"/>
        <end position="105"/>
    </location>
</feature>
<name>A0AAU9JZY2_9CILI</name>
<evidence type="ECO:0000313" key="4">
    <source>
        <dbReference type="Proteomes" id="UP001162131"/>
    </source>
</evidence>
<evidence type="ECO:0000256" key="2">
    <source>
        <dbReference type="SAM" id="SignalP"/>
    </source>
</evidence>
<dbReference type="Proteomes" id="UP001162131">
    <property type="component" value="Unassembled WGS sequence"/>
</dbReference>
<keyword evidence="2" id="KW-0732">Signal</keyword>
<dbReference type="EMBL" id="CAJZBQ010000053">
    <property type="protein sequence ID" value="CAG9331550.1"/>
    <property type="molecule type" value="Genomic_DNA"/>
</dbReference>
<evidence type="ECO:0000313" key="3">
    <source>
        <dbReference type="EMBL" id="CAG9331550.1"/>
    </source>
</evidence>
<proteinExistence type="predicted"/>
<keyword evidence="4" id="KW-1185">Reference proteome</keyword>
<reference evidence="3" key="1">
    <citation type="submission" date="2021-09" db="EMBL/GenBank/DDBJ databases">
        <authorList>
            <consortium name="AG Swart"/>
            <person name="Singh M."/>
            <person name="Singh A."/>
            <person name="Seah K."/>
            <person name="Emmerich C."/>
        </authorList>
    </citation>
    <scope>NUCLEOTIDE SEQUENCE</scope>
    <source>
        <strain evidence="3">ATCC30299</strain>
    </source>
</reference>
<evidence type="ECO:0000256" key="1">
    <source>
        <dbReference type="SAM" id="MobiDB-lite"/>
    </source>
</evidence>
<feature type="region of interest" description="Disordered" evidence="1">
    <location>
        <begin position="57"/>
        <end position="105"/>
    </location>
</feature>
<accession>A0AAU9JZY2</accession>
<feature type="chain" id="PRO_5043605734" evidence="2">
    <location>
        <begin position="20"/>
        <end position="121"/>
    </location>
</feature>
<gene>
    <name evidence="3" type="ORF">BSTOLATCC_MIC53617</name>
</gene>
<organism evidence="3 4">
    <name type="scientific">Blepharisma stoltei</name>
    <dbReference type="NCBI Taxonomy" id="1481888"/>
    <lineage>
        <taxon>Eukaryota</taxon>
        <taxon>Sar</taxon>
        <taxon>Alveolata</taxon>
        <taxon>Ciliophora</taxon>
        <taxon>Postciliodesmatophora</taxon>
        <taxon>Heterotrichea</taxon>
        <taxon>Heterotrichida</taxon>
        <taxon>Blepharismidae</taxon>
        <taxon>Blepharisma</taxon>
    </lineage>
</organism>
<feature type="signal peptide" evidence="2">
    <location>
        <begin position="1"/>
        <end position="19"/>
    </location>
</feature>
<sequence>MSKVLFLVALGVFVVSVQAGIIKGYGANKVSDFKSSYEHDDRQRYNDVKCDDRDEHHEYDEHNECDERDDHRYDHDDRNHGYSNYRDECGDERRHDHDENRYDHDEKLFNYRVEKDEHYCH</sequence>